<dbReference type="InterPro" id="IPR006683">
    <property type="entry name" value="Thioestr_dom"/>
</dbReference>
<evidence type="ECO:0000256" key="1">
    <source>
        <dbReference type="ARBA" id="ARBA00008324"/>
    </source>
</evidence>
<sequence length="163" mass="18074">MSTPNNYKQHVEEWMHYMSTLSQSKVGEGSEPRIMDDCFKRVSVVTAEKDRVVYELEVLPKDCNASDNFHGGAIATLIDMLTSGAMFTQERKYFRFAGVSSDLHISYVSAAPMGSKVLFDCRVSKVGANLANLTCTVYDKTSGRIVATGSHTKFNTDALWAKL</sequence>
<keyword evidence="5" id="KW-1185">Reference proteome</keyword>
<dbReference type="Proteomes" id="UP000807716">
    <property type="component" value="Unassembled WGS sequence"/>
</dbReference>
<evidence type="ECO:0000259" key="3">
    <source>
        <dbReference type="Pfam" id="PF03061"/>
    </source>
</evidence>
<dbReference type="InterPro" id="IPR029069">
    <property type="entry name" value="HotDog_dom_sf"/>
</dbReference>
<reference evidence="4" key="1">
    <citation type="journal article" date="2020" name="Fungal Divers.">
        <title>Resolving the Mortierellaceae phylogeny through synthesis of multi-gene phylogenetics and phylogenomics.</title>
        <authorList>
            <person name="Vandepol N."/>
            <person name="Liber J."/>
            <person name="Desiro A."/>
            <person name="Na H."/>
            <person name="Kennedy M."/>
            <person name="Barry K."/>
            <person name="Grigoriev I.V."/>
            <person name="Miller A.N."/>
            <person name="O'Donnell K."/>
            <person name="Stajich J.E."/>
            <person name="Bonito G."/>
        </authorList>
    </citation>
    <scope>NUCLEOTIDE SEQUENCE</scope>
    <source>
        <strain evidence="4">BC1065</strain>
    </source>
</reference>
<name>A0A9P6TZM3_9FUNG</name>
<evidence type="ECO:0000256" key="2">
    <source>
        <dbReference type="ARBA" id="ARBA00022801"/>
    </source>
</evidence>
<dbReference type="InterPro" id="IPR039298">
    <property type="entry name" value="ACOT13"/>
</dbReference>
<dbReference type="Pfam" id="PF03061">
    <property type="entry name" value="4HBT"/>
    <property type="match status" value="1"/>
</dbReference>
<comment type="similarity">
    <text evidence="1">Belongs to the thioesterase PaaI family.</text>
</comment>
<evidence type="ECO:0000313" key="4">
    <source>
        <dbReference type="EMBL" id="KAG0253383.1"/>
    </source>
</evidence>
<dbReference type="Gene3D" id="3.10.129.10">
    <property type="entry name" value="Hotdog Thioesterase"/>
    <property type="match status" value="1"/>
</dbReference>
<gene>
    <name evidence="4" type="primary">ACOT13</name>
    <name evidence="4" type="ORF">DFQ27_007439</name>
</gene>
<feature type="domain" description="Thioesterase" evidence="3">
    <location>
        <begin position="69"/>
        <end position="143"/>
    </location>
</feature>
<dbReference type="InterPro" id="IPR003736">
    <property type="entry name" value="PAAI_dom"/>
</dbReference>
<dbReference type="AlphaFoldDB" id="A0A9P6TZM3"/>
<dbReference type="SUPFAM" id="SSF54637">
    <property type="entry name" value="Thioesterase/thiol ester dehydrase-isomerase"/>
    <property type="match status" value="1"/>
</dbReference>
<comment type="caution">
    <text evidence="4">The sequence shown here is derived from an EMBL/GenBank/DDBJ whole genome shotgun (WGS) entry which is preliminary data.</text>
</comment>
<accession>A0A9P6TZM3</accession>
<evidence type="ECO:0000313" key="5">
    <source>
        <dbReference type="Proteomes" id="UP000807716"/>
    </source>
</evidence>
<keyword evidence="2" id="KW-0378">Hydrolase</keyword>
<dbReference type="GO" id="GO:0047617">
    <property type="term" value="F:fatty acyl-CoA hydrolase activity"/>
    <property type="evidence" value="ECO:0007669"/>
    <property type="project" value="InterPro"/>
</dbReference>
<dbReference type="NCBIfam" id="TIGR00369">
    <property type="entry name" value="unchar_dom_1"/>
    <property type="match status" value="1"/>
</dbReference>
<dbReference type="CDD" id="cd03443">
    <property type="entry name" value="PaaI_thioesterase"/>
    <property type="match status" value="1"/>
</dbReference>
<organism evidence="4 5">
    <name type="scientific">Actinomortierella ambigua</name>
    <dbReference type="NCBI Taxonomy" id="1343610"/>
    <lineage>
        <taxon>Eukaryota</taxon>
        <taxon>Fungi</taxon>
        <taxon>Fungi incertae sedis</taxon>
        <taxon>Mucoromycota</taxon>
        <taxon>Mortierellomycotina</taxon>
        <taxon>Mortierellomycetes</taxon>
        <taxon>Mortierellales</taxon>
        <taxon>Mortierellaceae</taxon>
        <taxon>Actinomortierella</taxon>
    </lineage>
</organism>
<dbReference type="EMBL" id="JAAAJB010000586">
    <property type="protein sequence ID" value="KAG0253383.1"/>
    <property type="molecule type" value="Genomic_DNA"/>
</dbReference>
<dbReference type="PANTHER" id="PTHR21660">
    <property type="entry name" value="THIOESTERASE SUPERFAMILY MEMBER-RELATED"/>
    <property type="match status" value="1"/>
</dbReference>
<dbReference type="PANTHER" id="PTHR21660:SF1">
    <property type="entry name" value="ACYL-COENZYME A THIOESTERASE 13"/>
    <property type="match status" value="1"/>
</dbReference>
<proteinExistence type="inferred from homology"/>
<protein>
    <submittedName>
        <fullName evidence="4">Acyl-coenzyme A thioesterase 13</fullName>
    </submittedName>
</protein>
<dbReference type="OrthoDB" id="46529at2759"/>